<keyword evidence="1" id="KW-0880">Kelch repeat</keyword>
<comment type="caution">
    <text evidence="5">The sequence shown here is derived from an EMBL/GenBank/DDBJ whole genome shotgun (WGS) entry which is preliminary data.</text>
</comment>
<evidence type="ECO:0000256" key="4">
    <source>
        <dbReference type="SAM" id="Phobius"/>
    </source>
</evidence>
<reference evidence="5" key="1">
    <citation type="journal article" date="2020" name="Fungal Divers.">
        <title>Resolving the Mortierellaceae phylogeny through synthesis of multi-gene phylogenetics and phylogenomics.</title>
        <authorList>
            <person name="Vandepol N."/>
            <person name="Liber J."/>
            <person name="Desiro A."/>
            <person name="Na H."/>
            <person name="Kennedy M."/>
            <person name="Barry K."/>
            <person name="Grigoriev I.V."/>
            <person name="Miller A.N."/>
            <person name="O'Donnell K."/>
            <person name="Stajich J.E."/>
            <person name="Bonito G."/>
        </authorList>
    </citation>
    <scope>NUCLEOTIDE SEQUENCE</scope>
    <source>
        <strain evidence="5">NRRL 28262</strain>
    </source>
</reference>
<feature type="compositionally biased region" description="Basic and acidic residues" evidence="3">
    <location>
        <begin position="347"/>
        <end position="361"/>
    </location>
</feature>
<name>A0AAD4DLS2_9FUNG</name>
<evidence type="ECO:0000256" key="1">
    <source>
        <dbReference type="ARBA" id="ARBA00022441"/>
    </source>
</evidence>
<keyword evidence="6" id="KW-1185">Reference proteome</keyword>
<feature type="compositionally biased region" description="Polar residues" evidence="3">
    <location>
        <begin position="385"/>
        <end position="398"/>
    </location>
</feature>
<gene>
    <name evidence="5" type="ORF">BGZ95_011983</name>
</gene>
<dbReference type="InterPro" id="IPR015915">
    <property type="entry name" value="Kelch-typ_b-propeller"/>
</dbReference>
<dbReference type="EMBL" id="JAAAIL010000096">
    <property type="protein sequence ID" value="KAG0279880.1"/>
    <property type="molecule type" value="Genomic_DNA"/>
</dbReference>
<feature type="compositionally biased region" description="Polar residues" evidence="3">
    <location>
        <begin position="575"/>
        <end position="595"/>
    </location>
</feature>
<dbReference type="SUPFAM" id="SSF117281">
    <property type="entry name" value="Kelch motif"/>
    <property type="match status" value="1"/>
</dbReference>
<dbReference type="PANTHER" id="PTHR46093:SF18">
    <property type="entry name" value="FIBRONECTIN TYPE-III DOMAIN-CONTAINING PROTEIN"/>
    <property type="match status" value="1"/>
</dbReference>
<keyword evidence="4" id="KW-0472">Membrane</keyword>
<dbReference type="Proteomes" id="UP001194580">
    <property type="component" value="Unassembled WGS sequence"/>
</dbReference>
<feature type="compositionally biased region" description="Polar residues" evidence="3">
    <location>
        <begin position="436"/>
        <end position="488"/>
    </location>
</feature>
<dbReference type="PANTHER" id="PTHR46093">
    <property type="entry name" value="ACYL-COA-BINDING DOMAIN-CONTAINING PROTEIN 5"/>
    <property type="match status" value="1"/>
</dbReference>
<accession>A0AAD4DLS2</accession>
<evidence type="ECO:0000256" key="3">
    <source>
        <dbReference type="SAM" id="MobiDB-lite"/>
    </source>
</evidence>
<keyword evidence="2" id="KW-0677">Repeat</keyword>
<evidence type="ECO:0000313" key="6">
    <source>
        <dbReference type="Proteomes" id="UP001194580"/>
    </source>
</evidence>
<protein>
    <recommendedName>
        <fullName evidence="7">Galactose oxidase</fullName>
    </recommendedName>
</protein>
<evidence type="ECO:0000256" key="2">
    <source>
        <dbReference type="ARBA" id="ARBA00022737"/>
    </source>
</evidence>
<proteinExistence type="predicted"/>
<feature type="region of interest" description="Disordered" evidence="3">
    <location>
        <begin position="326"/>
        <end position="511"/>
    </location>
</feature>
<feature type="compositionally biased region" description="Polar residues" evidence="3">
    <location>
        <begin position="625"/>
        <end position="635"/>
    </location>
</feature>
<keyword evidence="4" id="KW-1133">Transmembrane helix</keyword>
<feature type="region of interest" description="Disordered" evidence="3">
    <location>
        <begin position="571"/>
        <end position="635"/>
    </location>
</feature>
<evidence type="ECO:0000313" key="5">
    <source>
        <dbReference type="EMBL" id="KAG0279880.1"/>
    </source>
</evidence>
<sequence length="635" mass="67981">MPPTTGGAPMPMGALAWIEPRVGNILPGNNITSSGQSLAARAGHTMVQYKNNNLWIFGGYQPPQGNVSANKADPVASRDTPMYDYSAGTWSNQTKIGLYRFGHASAKAVGDNILSCYGTILSSPKDLNPPTSECVYFSVMKTAFQSTILVWPNEDDMILNGLIGHTLVASIPENGILYMFGGINEVGKYNQDVYRLDTNTLPKIKIIKLSRPAAAAASLLPSARAQHAAAVAGTNEGFMIVQGGMTGPNVMADPAPHFFSMKQEMWLDQATFVATYIAQLEKPQPEVSAWAVIAGIITGVALLGACVGMYIWRGIRKDTARRLEREAADRQSISPDFAAAAAAAGHGENRKSSDGYSERRSTTNNKSGRTPHPIYGLMEDEDHSLSNGPFKSTSSLIQSEEFGKSGMKKTKSKGDNSNAYQSNHSKPWVTEPASPGGTTLTENGSINGYFSSNSSQTPSRLNKKGSNASSQNSMATRNNTPSGNNSNRAGGGTSDAYYNPRDLYVDEDDDSSITVSLASESSTMSPWTGPVRVSTDLAPPNPRFSRGAIPQAHRQLVDAIATNASAPMPTGGAYSFTSNRNSNGWDTSSPGGSLSSRDDEYHRRSVNSMQWVSFEPADLAGRPESQYTHSPNVQT</sequence>
<feature type="compositionally biased region" description="Polar residues" evidence="3">
    <location>
        <begin position="415"/>
        <end position="425"/>
    </location>
</feature>
<dbReference type="AlphaFoldDB" id="A0AAD4DLS2"/>
<feature type="transmembrane region" description="Helical" evidence="4">
    <location>
        <begin position="289"/>
        <end position="312"/>
    </location>
</feature>
<evidence type="ECO:0008006" key="7">
    <source>
        <dbReference type="Google" id="ProtNLM"/>
    </source>
</evidence>
<dbReference type="Gene3D" id="2.120.10.80">
    <property type="entry name" value="Kelch-type beta propeller"/>
    <property type="match status" value="2"/>
</dbReference>
<organism evidence="5 6">
    <name type="scientific">Linnemannia exigua</name>
    <dbReference type="NCBI Taxonomy" id="604196"/>
    <lineage>
        <taxon>Eukaryota</taxon>
        <taxon>Fungi</taxon>
        <taxon>Fungi incertae sedis</taxon>
        <taxon>Mucoromycota</taxon>
        <taxon>Mortierellomycotina</taxon>
        <taxon>Mortierellomycetes</taxon>
        <taxon>Mortierellales</taxon>
        <taxon>Mortierellaceae</taxon>
        <taxon>Linnemannia</taxon>
    </lineage>
</organism>
<keyword evidence="4" id="KW-0812">Transmembrane</keyword>